<dbReference type="InterPro" id="IPR037165">
    <property type="entry name" value="AldOxase/xan_DH_Mopterin-bd_sf"/>
</dbReference>
<dbReference type="InterPro" id="IPR036856">
    <property type="entry name" value="Ald_Oxase/Xan_DH_a/b_sf"/>
</dbReference>
<evidence type="ECO:0000259" key="2">
    <source>
        <dbReference type="SMART" id="SM01008"/>
    </source>
</evidence>
<feature type="domain" description="Aldehyde oxidase/xanthine dehydrogenase a/b hammerhead" evidence="2">
    <location>
        <begin position="215"/>
        <end position="306"/>
    </location>
</feature>
<gene>
    <name evidence="3" type="ORF">SAMN04487997_3257</name>
</gene>
<dbReference type="InterPro" id="IPR012368">
    <property type="entry name" value="OxRdtase_Mopterin-bd_su_IorB"/>
</dbReference>
<reference evidence="3 4" key="1">
    <citation type="submission" date="2016-10" db="EMBL/GenBank/DDBJ databases">
        <authorList>
            <person name="de Groot N.N."/>
        </authorList>
    </citation>
    <scope>NUCLEOTIDE SEQUENCE [LARGE SCALE GENOMIC DNA]</scope>
    <source>
        <strain evidence="3 4">DSM 26515</strain>
    </source>
</reference>
<evidence type="ECO:0000313" key="4">
    <source>
        <dbReference type="Proteomes" id="UP000199420"/>
    </source>
</evidence>
<keyword evidence="1" id="KW-0732">Signal</keyword>
<dbReference type="GO" id="GO:0016491">
    <property type="term" value="F:oxidoreductase activity"/>
    <property type="evidence" value="ECO:0007669"/>
    <property type="project" value="InterPro"/>
</dbReference>
<dbReference type="Gene3D" id="3.90.1170.50">
    <property type="entry name" value="Aldehyde oxidase/xanthine dehydrogenase, a/b hammerhead"/>
    <property type="match status" value="1"/>
</dbReference>
<dbReference type="PIRSF" id="PIRSF036389">
    <property type="entry name" value="IOR_B"/>
    <property type="match status" value="1"/>
</dbReference>
<dbReference type="SMART" id="SM01008">
    <property type="entry name" value="Ald_Xan_dh_C"/>
    <property type="match status" value="1"/>
</dbReference>
<sequence>MSGVIGLSRRRFLQVLAGTAGALVVGIGESYADVPIPPAMLGDDFGELGPYVRIDRDGNVLIGARDPDTGTGTATALPRIIAEELDADWTRVSVIPLGLGVQARDGKPVWTYGHQRSGTGDSIPAAWADLRQAGALARWLITQAAARRLGVAADRLRCEAGVVITPDGRRFPYGSLVEAASKIDPPNAPLPLKAPQRYTLVGRPAGDVDARRIVTGQTRYAIDAHYADALVAVLTQCPWADGSLASIETAPALAIKGVVKVVPIRPEADVPPGQTAIAPAVAVLAENTWAALRGLAELKLEWKPAANSAAEDSGKIEAQAIALLDTDSAPTTRVRDDGDLAAAGRKAVRRIEATYVQPWLAHATPEPMNCLVRLDKDQATLVVPTQAPQQAWAVVQRLTGLAPEKIAIEVPRVGGGYGRRLDHDYVAEAVMLAKAVDKPVRLMWTHEQGLAHDFYRSGTVHKIKAIVGRKRQVIAWDQRMASASALTGRGVAADRLWSSEVGANQLPAGLVANYRSDWYGLASAMPRGPFRGEPHVSNAFAVESFIDEIAHTLREDPLTTRLRLLGEARQIPLAGGGMLDIGRLLNVLKLVTDRIEWKNWLHNVNGMGLACWHIDGAYVAHAVEAAMHGDKLEIVRVVCAVDVGRVINPMGLGGQVAGATLDALSNALNPAITFKDGQVQQQGFKDYPLASMAQLPNDVEVILAPNDRAPTGASFLAMPSAAPALANAVFRASAVRVRRLPLMKELLRLL</sequence>
<evidence type="ECO:0000313" key="3">
    <source>
        <dbReference type="EMBL" id="SEJ41239.1"/>
    </source>
</evidence>
<dbReference type="InterPro" id="IPR000674">
    <property type="entry name" value="Ald_Oxase/Xan_DH_a/b"/>
</dbReference>
<keyword evidence="4" id="KW-1185">Reference proteome</keyword>
<dbReference type="OrthoDB" id="6177861at2"/>
<dbReference type="Gene3D" id="3.30.365.10">
    <property type="entry name" value="Aldehyde oxidase/xanthine dehydrogenase, molybdopterin binding domain"/>
    <property type="match status" value="4"/>
</dbReference>
<dbReference type="InterPro" id="IPR052516">
    <property type="entry name" value="N-heterocyclic_Hydroxylase"/>
</dbReference>
<dbReference type="PROSITE" id="PS51318">
    <property type="entry name" value="TAT"/>
    <property type="match status" value="1"/>
</dbReference>
<dbReference type="SUPFAM" id="SSF54665">
    <property type="entry name" value="CO dehydrogenase molybdoprotein N-domain-like"/>
    <property type="match status" value="1"/>
</dbReference>
<name>A0A1H6YIY0_9GAMM</name>
<dbReference type="InterPro" id="IPR046867">
    <property type="entry name" value="AldOxase/xan_DH_MoCoBD2"/>
</dbReference>
<dbReference type="RefSeq" id="WP_091339893.1">
    <property type="nucleotide sequence ID" value="NZ_FNYC01000007.1"/>
</dbReference>
<dbReference type="PANTHER" id="PTHR47495:SF1">
    <property type="entry name" value="BLL3820 PROTEIN"/>
    <property type="match status" value="1"/>
</dbReference>
<evidence type="ECO:0000256" key="1">
    <source>
        <dbReference type="ARBA" id="ARBA00022729"/>
    </source>
</evidence>
<dbReference type="EMBL" id="FNYC01000007">
    <property type="protein sequence ID" value="SEJ41239.1"/>
    <property type="molecule type" value="Genomic_DNA"/>
</dbReference>
<dbReference type="InterPro" id="IPR006311">
    <property type="entry name" value="TAT_signal"/>
</dbReference>
<dbReference type="InterPro" id="IPR008274">
    <property type="entry name" value="AldOxase/xan_DH_MoCoBD1"/>
</dbReference>
<dbReference type="Pfam" id="PF20256">
    <property type="entry name" value="MoCoBD_2"/>
    <property type="match status" value="1"/>
</dbReference>
<dbReference type="Proteomes" id="UP000199420">
    <property type="component" value="Unassembled WGS sequence"/>
</dbReference>
<proteinExistence type="predicted"/>
<organism evidence="3 4">
    <name type="scientific">Frateuria terrea</name>
    <dbReference type="NCBI Taxonomy" id="529704"/>
    <lineage>
        <taxon>Bacteria</taxon>
        <taxon>Pseudomonadati</taxon>
        <taxon>Pseudomonadota</taxon>
        <taxon>Gammaproteobacteria</taxon>
        <taxon>Lysobacterales</taxon>
        <taxon>Rhodanobacteraceae</taxon>
        <taxon>Frateuria</taxon>
    </lineage>
</organism>
<dbReference type="PANTHER" id="PTHR47495">
    <property type="entry name" value="ALDEHYDE DEHYDROGENASE"/>
    <property type="match status" value="1"/>
</dbReference>
<accession>A0A1H6YIY0</accession>
<protein>
    <submittedName>
        <fullName evidence="3">Isoquinoline 1-oxidoreductase, beta subunit</fullName>
    </submittedName>
</protein>
<dbReference type="NCBIfam" id="TIGR01409">
    <property type="entry name" value="TAT_signal_seq"/>
    <property type="match status" value="1"/>
</dbReference>
<dbReference type="SUPFAM" id="SSF56003">
    <property type="entry name" value="Molybdenum cofactor-binding domain"/>
    <property type="match status" value="2"/>
</dbReference>
<dbReference type="STRING" id="529704.SAMN02927913_3426"/>
<dbReference type="AlphaFoldDB" id="A0A1H6YIY0"/>
<dbReference type="InterPro" id="IPR019546">
    <property type="entry name" value="TAT_signal_bac_arc"/>
</dbReference>
<dbReference type="Pfam" id="PF02738">
    <property type="entry name" value="MoCoBD_1"/>
    <property type="match status" value="1"/>
</dbReference>